<feature type="transmembrane region" description="Helical" evidence="6">
    <location>
        <begin position="242"/>
        <end position="275"/>
    </location>
</feature>
<sequence length="730" mass="83523">MPSFSQFRRSWWGVPLWLALLLMPLSGALSVKLQLPDGPVYLLFLPVTLTVALLMVFDWAALPGITLALLWRYLTIFSPSQALLSCALFIVGISTCWLGYRIWAGRQWGTTPGTQGTDRMRLFWIGFLLPTLLVFLLQTLVTLKAIPAELSIFNRNPLTLRTLINYQAILLSCVAILPLYYMAIRCFRHARYFSRQVNLLRQQIAESVTHTEIRVWLLWLTLLVALLMILHSEVKNQVAGDFALLLLLPTMLWAAARFGYLLSTLAWSLVLILLYQFRTQPELSLHLALNTTNLLVWSLILYFIGINGVRQRRLIKKSREAALVDPVVDLPNLRALKAILEQQASSTLCFLRIPDLDRLSRTWGLDLRVEYKRRLAAHLQPLLQPKENIYHLPGFALAMRLNKATHEERIDQISIRIGRYSLRWQGLPLQPAIGISYCHVVPPINDLPRLLGQLSEMAEVSLHSHQPEHLQQENINALRQTKEKLTQLEEVQQALDNERFVMMAQRIEGLRGDDYHELLLRLVNSQGKQLAPERFLPVVQEFGLTWEMDRWVLNHALSFIDSSRTRLPAMRFAVNIHAASLFRPHFVSELELLLKQHQVEPWQLILEISEAAENMNFSAGYRTVHRLRRLGCRIAIDHFGTGYASYLQLKTLQADMLKIDGSFIQNMLHSPLDYQIIESICRVARLKRMQIVAECVESEAVAAALRGLGIDYLQGFAISEPQPLSLLAES</sequence>
<evidence type="ECO:0000313" key="8">
    <source>
        <dbReference type="EMBL" id="UQY46195.1"/>
    </source>
</evidence>
<feature type="transmembrane region" description="Helical" evidence="6">
    <location>
        <begin position="163"/>
        <end position="184"/>
    </location>
</feature>
<dbReference type="InterPro" id="IPR001633">
    <property type="entry name" value="EAL_dom"/>
</dbReference>
<accession>A0ABY4RGJ7</accession>
<feature type="transmembrane region" description="Helical" evidence="6">
    <location>
        <begin position="82"/>
        <end position="103"/>
    </location>
</feature>
<dbReference type="PROSITE" id="PS50883">
    <property type="entry name" value="EAL"/>
    <property type="match status" value="1"/>
</dbReference>
<dbReference type="Pfam" id="PF00563">
    <property type="entry name" value="EAL"/>
    <property type="match status" value="1"/>
</dbReference>
<organism evidence="8 9">
    <name type="scientific">Mixta hanseatica</name>
    <dbReference type="NCBI Taxonomy" id="2872648"/>
    <lineage>
        <taxon>Bacteria</taxon>
        <taxon>Pseudomonadati</taxon>
        <taxon>Pseudomonadota</taxon>
        <taxon>Gammaproteobacteria</taxon>
        <taxon>Enterobacterales</taxon>
        <taxon>Erwiniaceae</taxon>
        <taxon>Mixta</taxon>
    </lineage>
</organism>
<proteinExistence type="predicted"/>
<evidence type="ECO:0000256" key="6">
    <source>
        <dbReference type="SAM" id="Phobius"/>
    </source>
</evidence>
<dbReference type="Pfam" id="PF05231">
    <property type="entry name" value="MASE1"/>
    <property type="match status" value="1"/>
</dbReference>
<comment type="subcellular location">
    <subcellularLocation>
        <location evidence="1">Cell membrane</location>
        <topology evidence="1">Multi-pass membrane protein</topology>
    </subcellularLocation>
</comment>
<evidence type="ECO:0000259" key="7">
    <source>
        <dbReference type="PROSITE" id="PS50883"/>
    </source>
</evidence>
<keyword evidence="2" id="KW-1003">Cell membrane</keyword>
<evidence type="ECO:0000256" key="2">
    <source>
        <dbReference type="ARBA" id="ARBA00022475"/>
    </source>
</evidence>
<dbReference type="PANTHER" id="PTHR33121">
    <property type="entry name" value="CYCLIC DI-GMP PHOSPHODIESTERASE PDEF"/>
    <property type="match status" value="1"/>
</dbReference>
<evidence type="ECO:0000256" key="4">
    <source>
        <dbReference type="ARBA" id="ARBA00022989"/>
    </source>
</evidence>
<feature type="domain" description="EAL" evidence="7">
    <location>
        <begin position="484"/>
        <end position="730"/>
    </location>
</feature>
<dbReference type="InterPro" id="IPR050706">
    <property type="entry name" value="Cyclic-di-GMP_PDE-like"/>
</dbReference>
<feature type="transmembrane region" description="Helical" evidence="6">
    <location>
        <begin position="123"/>
        <end position="143"/>
    </location>
</feature>
<feature type="transmembrane region" description="Helical" evidence="6">
    <location>
        <begin position="213"/>
        <end position="230"/>
    </location>
</feature>
<feature type="transmembrane region" description="Helical" evidence="6">
    <location>
        <begin position="40"/>
        <end position="70"/>
    </location>
</feature>
<dbReference type="Proteomes" id="UP001056635">
    <property type="component" value="Chromosome"/>
</dbReference>
<dbReference type="InterPro" id="IPR035919">
    <property type="entry name" value="EAL_sf"/>
</dbReference>
<dbReference type="CDD" id="cd01948">
    <property type="entry name" value="EAL"/>
    <property type="match status" value="1"/>
</dbReference>
<dbReference type="SMART" id="SM00267">
    <property type="entry name" value="GGDEF"/>
    <property type="match status" value="1"/>
</dbReference>
<dbReference type="Gene3D" id="3.20.20.450">
    <property type="entry name" value="EAL domain"/>
    <property type="match status" value="1"/>
</dbReference>
<evidence type="ECO:0000256" key="1">
    <source>
        <dbReference type="ARBA" id="ARBA00004651"/>
    </source>
</evidence>
<dbReference type="SUPFAM" id="SSF141868">
    <property type="entry name" value="EAL domain-like"/>
    <property type="match status" value="1"/>
</dbReference>
<dbReference type="PANTHER" id="PTHR33121:SF64">
    <property type="entry name" value="CYCLIC DI-GMP PHOSPHODIESTERASE PDEF"/>
    <property type="match status" value="1"/>
</dbReference>
<dbReference type="InterPro" id="IPR007895">
    <property type="entry name" value="MASE1"/>
</dbReference>
<keyword evidence="4 6" id="KW-1133">Transmembrane helix</keyword>
<keyword evidence="3 6" id="KW-0812">Transmembrane</keyword>
<evidence type="ECO:0000256" key="3">
    <source>
        <dbReference type="ARBA" id="ARBA00022692"/>
    </source>
</evidence>
<evidence type="ECO:0000313" key="9">
    <source>
        <dbReference type="Proteomes" id="UP001056635"/>
    </source>
</evidence>
<protein>
    <submittedName>
        <fullName evidence="8">Sensor domain-containing phosphodiesterase</fullName>
    </submittedName>
</protein>
<keyword evidence="9" id="KW-1185">Reference proteome</keyword>
<reference evidence="8" key="1">
    <citation type="submission" date="2021-09" db="EMBL/GenBank/DDBJ databases">
        <title>First case of bloodstream infection caused by Mixta hanseatica sp. nov., a member of the Erwiniaceae family.</title>
        <authorList>
            <person name="Both A."/>
            <person name="Huang J."/>
            <person name="Wenzel P."/>
            <person name="Aepfelbacher M."/>
            <person name="Rohde H."/>
            <person name="Christner M."/>
            <person name="Hentschke M."/>
        </authorList>
    </citation>
    <scope>NUCLEOTIDE SEQUENCE</scope>
    <source>
        <strain evidence="8">X22927</strain>
    </source>
</reference>
<dbReference type="SMART" id="SM00052">
    <property type="entry name" value="EAL"/>
    <property type="match status" value="1"/>
</dbReference>
<feature type="transmembrane region" description="Helical" evidence="6">
    <location>
        <begin position="287"/>
        <end position="309"/>
    </location>
</feature>
<dbReference type="EMBL" id="CP082904">
    <property type="protein sequence ID" value="UQY46195.1"/>
    <property type="molecule type" value="Genomic_DNA"/>
</dbReference>
<dbReference type="InterPro" id="IPR000160">
    <property type="entry name" value="GGDEF_dom"/>
</dbReference>
<evidence type="ECO:0000256" key="5">
    <source>
        <dbReference type="ARBA" id="ARBA00023136"/>
    </source>
</evidence>
<keyword evidence="5 6" id="KW-0472">Membrane</keyword>
<name>A0ABY4RGJ7_9GAMM</name>
<gene>
    <name evidence="8" type="ORF">K6958_14970</name>
</gene>